<reference evidence="12" key="1">
    <citation type="journal article" date="2020" name="mSystems">
        <title>Genome- and Community-Level Interaction Insights into Carbon Utilization and Element Cycling Functions of Hydrothermarchaeota in Hydrothermal Sediment.</title>
        <authorList>
            <person name="Zhou Z."/>
            <person name="Liu Y."/>
            <person name="Xu W."/>
            <person name="Pan J."/>
            <person name="Luo Z.H."/>
            <person name="Li M."/>
        </authorList>
    </citation>
    <scope>NUCLEOTIDE SEQUENCE [LARGE SCALE GENOMIC DNA]</scope>
    <source>
        <strain evidence="12">SpSt-34</strain>
        <strain evidence="13">SpSt-69</strain>
    </source>
</reference>
<keyword evidence="3 10" id="KW-0479">Metal-binding</keyword>
<comment type="caution">
    <text evidence="10">Lacks conserved residue(s) required for the propagation of feature annotation.</text>
</comment>
<dbReference type="GO" id="GO:0005829">
    <property type="term" value="C:cytosol"/>
    <property type="evidence" value="ECO:0007669"/>
    <property type="project" value="TreeGrafter"/>
</dbReference>
<evidence type="ECO:0000256" key="3">
    <source>
        <dbReference type="ARBA" id="ARBA00022723"/>
    </source>
</evidence>
<evidence type="ECO:0000256" key="2">
    <source>
        <dbReference type="ARBA" id="ARBA00011738"/>
    </source>
</evidence>
<dbReference type="PANTHER" id="PTHR11067">
    <property type="entry name" value="INOSINE TRIPHOSPHATE PYROPHOSPHATASE/HAM1 PROTEIN"/>
    <property type="match status" value="1"/>
</dbReference>
<feature type="binding site" evidence="10">
    <location>
        <begin position="154"/>
        <end position="157"/>
    </location>
    <ligand>
        <name>substrate</name>
    </ligand>
</feature>
<dbReference type="CDD" id="cd00515">
    <property type="entry name" value="HAM1"/>
    <property type="match status" value="1"/>
</dbReference>
<evidence type="ECO:0000313" key="13">
    <source>
        <dbReference type="EMBL" id="HGL16969.1"/>
    </source>
</evidence>
<dbReference type="InterPro" id="IPR029001">
    <property type="entry name" value="ITPase-like_fam"/>
</dbReference>
<name>A0A7C2PL84_UNCW3</name>
<evidence type="ECO:0000256" key="7">
    <source>
        <dbReference type="ARBA" id="ARBA00023080"/>
    </source>
</evidence>
<feature type="binding site" evidence="10">
    <location>
        <position position="71"/>
    </location>
    <ligand>
        <name>Mg(2+)</name>
        <dbReference type="ChEBI" id="CHEBI:18420"/>
    </ligand>
</feature>
<feature type="active site" description="Proton acceptor" evidence="10">
    <location>
        <position position="71"/>
    </location>
</feature>
<feature type="binding site" evidence="10">
    <location>
        <begin position="182"/>
        <end position="183"/>
    </location>
    <ligand>
        <name>substrate</name>
    </ligand>
</feature>
<accession>A0A7C2PL84</accession>
<dbReference type="AlphaFoldDB" id="A0A7C2PL84"/>
<comment type="catalytic activity">
    <reaction evidence="9 10">
        <text>XTP + H2O = XMP + diphosphate + H(+)</text>
        <dbReference type="Rhea" id="RHEA:28610"/>
        <dbReference type="ChEBI" id="CHEBI:15377"/>
        <dbReference type="ChEBI" id="CHEBI:15378"/>
        <dbReference type="ChEBI" id="CHEBI:33019"/>
        <dbReference type="ChEBI" id="CHEBI:57464"/>
        <dbReference type="ChEBI" id="CHEBI:61314"/>
        <dbReference type="EC" id="3.6.1.66"/>
    </reaction>
</comment>
<keyword evidence="5 10" id="KW-0378">Hydrolase</keyword>
<feature type="binding site" evidence="10">
    <location>
        <position position="177"/>
    </location>
    <ligand>
        <name>substrate</name>
    </ligand>
</feature>
<evidence type="ECO:0000256" key="8">
    <source>
        <dbReference type="ARBA" id="ARBA00051875"/>
    </source>
</evidence>
<dbReference type="HAMAP" id="MF_01405">
    <property type="entry name" value="Non_canon_purine_NTPase"/>
    <property type="match status" value="1"/>
</dbReference>
<comment type="cofactor">
    <cofactor evidence="10">
        <name>Mg(2+)</name>
        <dbReference type="ChEBI" id="CHEBI:18420"/>
    </cofactor>
    <text evidence="10">Binds 1 Mg(2+) ion per subunit.</text>
</comment>
<gene>
    <name evidence="12" type="primary">rdgB</name>
    <name evidence="12" type="ORF">ENQ77_07425</name>
    <name evidence="13" type="ORF">ENU66_01325</name>
</gene>
<dbReference type="EMBL" id="DSOL01000212">
    <property type="protein sequence ID" value="HEN28459.1"/>
    <property type="molecule type" value="Genomic_DNA"/>
</dbReference>
<sequence>MSFRKIFVATNNPDKIEEFSDFFNRLSIGLTIVPSPLKLKDVEDGFTLEENAFKKASNLYEAGFSPVFSDDTGLFLPFLDGIPGVRSSRFAGTSATYEENRKKLIETVKCLPLEKRFAYFKTVICFINSSGEVHYFTGRVEGYILTEERGENKFGYDPIFLYPKLGRTFGELPLALKNKISHRAIALMRFVNFLKNESLSL</sequence>
<dbReference type="InterPro" id="IPR020922">
    <property type="entry name" value="dITP/XTP_pyrophosphatase"/>
</dbReference>
<evidence type="ECO:0000256" key="11">
    <source>
        <dbReference type="RuleBase" id="RU003781"/>
    </source>
</evidence>
<evidence type="ECO:0000256" key="1">
    <source>
        <dbReference type="ARBA" id="ARBA00008023"/>
    </source>
</evidence>
<comment type="similarity">
    <text evidence="1 10 11">Belongs to the HAM1 NTPase family.</text>
</comment>
<dbReference type="NCBIfam" id="TIGR00042">
    <property type="entry name" value="RdgB/HAM1 family non-canonical purine NTP pyrophosphatase"/>
    <property type="match status" value="1"/>
</dbReference>
<keyword evidence="7 10" id="KW-0546">Nucleotide metabolism</keyword>
<dbReference type="PANTHER" id="PTHR11067:SF9">
    <property type="entry name" value="INOSINE TRIPHOSPHATE PYROPHOSPHATASE"/>
    <property type="match status" value="1"/>
</dbReference>
<comment type="catalytic activity">
    <reaction evidence="10">
        <text>ITP + H2O = IMP + diphosphate + H(+)</text>
        <dbReference type="Rhea" id="RHEA:29399"/>
        <dbReference type="ChEBI" id="CHEBI:15377"/>
        <dbReference type="ChEBI" id="CHEBI:15378"/>
        <dbReference type="ChEBI" id="CHEBI:33019"/>
        <dbReference type="ChEBI" id="CHEBI:58053"/>
        <dbReference type="ChEBI" id="CHEBI:61402"/>
        <dbReference type="EC" id="3.6.1.66"/>
    </reaction>
</comment>
<dbReference type="InterPro" id="IPR002637">
    <property type="entry name" value="RdgB/HAM1"/>
</dbReference>
<dbReference type="FunFam" id="3.90.950.10:FF:000001">
    <property type="entry name" value="dITP/XTP pyrophosphatase"/>
    <property type="match status" value="1"/>
</dbReference>
<keyword evidence="6 10" id="KW-0460">Magnesium</keyword>
<evidence type="ECO:0000256" key="10">
    <source>
        <dbReference type="HAMAP-Rule" id="MF_01405"/>
    </source>
</evidence>
<proteinExistence type="inferred from homology"/>
<protein>
    <recommendedName>
        <fullName evidence="10">dITP/XTP pyrophosphatase</fullName>
        <ecNumber evidence="10">3.6.1.66</ecNumber>
    </recommendedName>
    <alternativeName>
        <fullName evidence="10">Non-canonical purine NTP pyrophosphatase</fullName>
    </alternativeName>
    <alternativeName>
        <fullName evidence="10">Non-standard purine NTP pyrophosphatase</fullName>
    </alternativeName>
    <alternativeName>
        <fullName evidence="10">Nucleoside-triphosphate diphosphatase</fullName>
    </alternativeName>
    <alternativeName>
        <fullName evidence="10">Nucleoside-triphosphate pyrophosphatase</fullName>
        <shortName evidence="10">NTPase</shortName>
    </alternativeName>
</protein>
<dbReference type="GO" id="GO:0046872">
    <property type="term" value="F:metal ion binding"/>
    <property type="evidence" value="ECO:0007669"/>
    <property type="project" value="UniProtKB-KW"/>
</dbReference>
<keyword evidence="4 10" id="KW-0547">Nucleotide-binding</keyword>
<comment type="catalytic activity">
    <reaction evidence="8 10">
        <text>dITP + H2O = dIMP + diphosphate + H(+)</text>
        <dbReference type="Rhea" id="RHEA:28342"/>
        <dbReference type="ChEBI" id="CHEBI:15377"/>
        <dbReference type="ChEBI" id="CHEBI:15378"/>
        <dbReference type="ChEBI" id="CHEBI:33019"/>
        <dbReference type="ChEBI" id="CHEBI:61194"/>
        <dbReference type="ChEBI" id="CHEBI:61382"/>
        <dbReference type="EC" id="3.6.1.66"/>
    </reaction>
</comment>
<comment type="caution">
    <text evidence="12">The sequence shown here is derived from an EMBL/GenBank/DDBJ whole genome shotgun (WGS) entry which is preliminary data.</text>
</comment>
<dbReference type="GO" id="GO:0017111">
    <property type="term" value="F:ribonucleoside triphosphate phosphatase activity"/>
    <property type="evidence" value="ECO:0007669"/>
    <property type="project" value="InterPro"/>
</dbReference>
<dbReference type="Pfam" id="PF01725">
    <property type="entry name" value="Ham1p_like"/>
    <property type="match status" value="1"/>
</dbReference>
<dbReference type="GO" id="GO:0036220">
    <property type="term" value="F:ITP diphosphatase activity"/>
    <property type="evidence" value="ECO:0007669"/>
    <property type="project" value="UniProtKB-UniRule"/>
</dbReference>
<comment type="function">
    <text evidence="10">Pyrophosphatase that catalyzes the hydrolysis of nucleoside triphosphates to their monophosphate derivatives, with a high preference for the non-canonical purine nucleotides XTP (xanthosine triphosphate), dITP (deoxyinosine triphosphate) and ITP. Seems to function as a house-cleaning enzyme that removes non-canonical purine nucleotides from the nucleotide pool, thus preventing their incorporation into DNA/RNA and avoiding chromosomal lesions.</text>
</comment>
<evidence type="ECO:0000256" key="6">
    <source>
        <dbReference type="ARBA" id="ARBA00022842"/>
    </source>
</evidence>
<feature type="binding site" evidence="10">
    <location>
        <position position="72"/>
    </location>
    <ligand>
        <name>substrate</name>
    </ligand>
</feature>
<dbReference type="GO" id="GO:0000166">
    <property type="term" value="F:nucleotide binding"/>
    <property type="evidence" value="ECO:0007669"/>
    <property type="project" value="UniProtKB-KW"/>
</dbReference>
<feature type="binding site" evidence="10">
    <location>
        <begin position="10"/>
        <end position="15"/>
    </location>
    <ligand>
        <name>substrate</name>
    </ligand>
</feature>
<dbReference type="GO" id="GO:0009146">
    <property type="term" value="P:purine nucleoside triphosphate catabolic process"/>
    <property type="evidence" value="ECO:0007669"/>
    <property type="project" value="UniProtKB-UniRule"/>
</dbReference>
<evidence type="ECO:0000313" key="12">
    <source>
        <dbReference type="EMBL" id="HEN28459.1"/>
    </source>
</evidence>
<dbReference type="SUPFAM" id="SSF52972">
    <property type="entry name" value="ITPase-like"/>
    <property type="match status" value="1"/>
</dbReference>
<evidence type="ECO:0000256" key="9">
    <source>
        <dbReference type="ARBA" id="ARBA00052017"/>
    </source>
</evidence>
<dbReference type="Gene3D" id="3.90.950.10">
    <property type="match status" value="1"/>
</dbReference>
<dbReference type="GO" id="GO:0035870">
    <property type="term" value="F:dITP diphosphatase activity"/>
    <property type="evidence" value="ECO:0007669"/>
    <property type="project" value="UniProtKB-UniRule"/>
</dbReference>
<evidence type="ECO:0000256" key="4">
    <source>
        <dbReference type="ARBA" id="ARBA00022741"/>
    </source>
</evidence>
<dbReference type="GO" id="GO:0036222">
    <property type="term" value="F:XTP diphosphatase activity"/>
    <property type="evidence" value="ECO:0007669"/>
    <property type="project" value="UniProtKB-UniRule"/>
</dbReference>
<organism evidence="12">
    <name type="scientific">candidate division WOR-3 bacterium</name>
    <dbReference type="NCBI Taxonomy" id="2052148"/>
    <lineage>
        <taxon>Bacteria</taxon>
        <taxon>Bacteria division WOR-3</taxon>
    </lineage>
</organism>
<dbReference type="EMBL" id="DTDJ01000012">
    <property type="protein sequence ID" value="HGL16969.1"/>
    <property type="molecule type" value="Genomic_DNA"/>
</dbReference>
<dbReference type="GO" id="GO:0009117">
    <property type="term" value="P:nucleotide metabolic process"/>
    <property type="evidence" value="ECO:0007669"/>
    <property type="project" value="UniProtKB-KW"/>
</dbReference>
<evidence type="ECO:0000256" key="5">
    <source>
        <dbReference type="ARBA" id="ARBA00022801"/>
    </source>
</evidence>
<dbReference type="EC" id="3.6.1.66" evidence="10"/>
<comment type="subunit">
    <text evidence="2 10">Homodimer.</text>
</comment>